<keyword evidence="1" id="KW-0503">Monooxygenase</keyword>
<dbReference type="GO" id="GO:0004497">
    <property type="term" value="F:monooxygenase activity"/>
    <property type="evidence" value="ECO:0007669"/>
    <property type="project" value="UniProtKB-KW"/>
</dbReference>
<dbReference type="InterPro" id="IPR011008">
    <property type="entry name" value="Dimeric_a/b-barrel"/>
</dbReference>
<sequence>MASERRDGGRPAGAVLEVARFDIKPGSEDDFVAAYHGVRAELVGTPGCRSARMTRGVESPSSFVLLVEWDSLDAHLTNFRESERFVRWRAALGPYFDGTPTVAHSADVPAAPGPA</sequence>
<dbReference type="AlphaFoldDB" id="Q2J4C9"/>
<keyword evidence="2" id="KW-1185">Reference proteome</keyword>
<dbReference type="Proteomes" id="UP000001937">
    <property type="component" value="Chromosome"/>
</dbReference>
<accession>Q2J4C9</accession>
<dbReference type="PROSITE" id="PS51725">
    <property type="entry name" value="ABM"/>
    <property type="match status" value="1"/>
</dbReference>
<gene>
    <name evidence="1" type="ordered locus">Francci3_4517</name>
</gene>
<dbReference type="STRING" id="106370.Francci3_4517"/>
<name>Q2J4C9_FRACC</name>
<dbReference type="HOGENOM" id="CLU_156590_0_0_11"/>
<dbReference type="EMBL" id="CP000249">
    <property type="protein sequence ID" value="ABD13863.1"/>
    <property type="molecule type" value="Genomic_DNA"/>
</dbReference>
<keyword evidence="1" id="KW-0560">Oxidoreductase</keyword>
<dbReference type="Pfam" id="PF03992">
    <property type="entry name" value="ABM"/>
    <property type="match status" value="1"/>
</dbReference>
<organism evidence="1 2">
    <name type="scientific">Frankia casuarinae (strain DSM 45818 / CECT 9043 / HFP020203 / CcI3)</name>
    <dbReference type="NCBI Taxonomy" id="106370"/>
    <lineage>
        <taxon>Bacteria</taxon>
        <taxon>Bacillati</taxon>
        <taxon>Actinomycetota</taxon>
        <taxon>Actinomycetes</taxon>
        <taxon>Frankiales</taxon>
        <taxon>Frankiaceae</taxon>
        <taxon>Frankia</taxon>
    </lineage>
</organism>
<dbReference type="OrthoDB" id="9798157at2"/>
<dbReference type="RefSeq" id="WP_011438871.1">
    <property type="nucleotide sequence ID" value="NC_007777.1"/>
</dbReference>
<reference evidence="1 2" key="1">
    <citation type="journal article" date="2007" name="Genome Res.">
        <title>Genome characteristics of facultatively symbiotic Frankia sp. strains reflect host range and host plant biogeography.</title>
        <authorList>
            <person name="Normand P."/>
            <person name="Lapierre P."/>
            <person name="Tisa L.S."/>
            <person name="Gogarten J.P."/>
            <person name="Alloisio N."/>
            <person name="Bagnarol E."/>
            <person name="Bassi C.A."/>
            <person name="Berry A.M."/>
            <person name="Bickhart D.M."/>
            <person name="Choisne N."/>
            <person name="Couloux A."/>
            <person name="Cournoyer B."/>
            <person name="Cruveiller S."/>
            <person name="Daubin V."/>
            <person name="Demange N."/>
            <person name="Francino M.P."/>
            <person name="Goltsman E."/>
            <person name="Huang Y."/>
            <person name="Kopp O.R."/>
            <person name="Labarre L."/>
            <person name="Lapidus A."/>
            <person name="Lavire C."/>
            <person name="Marechal J."/>
            <person name="Martinez M."/>
            <person name="Mastronunzio J.E."/>
            <person name="Mullin B.C."/>
            <person name="Niemann J."/>
            <person name="Pujic P."/>
            <person name="Rawnsley T."/>
            <person name="Rouy Z."/>
            <person name="Schenowitz C."/>
            <person name="Sellstedt A."/>
            <person name="Tavares F."/>
            <person name="Tomkins J.P."/>
            <person name="Vallenet D."/>
            <person name="Valverde C."/>
            <person name="Wall L.G."/>
            <person name="Wang Y."/>
            <person name="Medigue C."/>
            <person name="Benson D.R."/>
        </authorList>
    </citation>
    <scope>NUCLEOTIDE SEQUENCE [LARGE SCALE GENOMIC DNA]</scope>
    <source>
        <strain evidence="2">DSM 45818 / CECT 9043 / CcI3</strain>
    </source>
</reference>
<protein>
    <submittedName>
        <fullName evidence="1">Antibiotic biosynthesis monooxygenase</fullName>
    </submittedName>
</protein>
<evidence type="ECO:0000313" key="1">
    <source>
        <dbReference type="EMBL" id="ABD13863.1"/>
    </source>
</evidence>
<accession>A0A1X1PTX5</accession>
<dbReference type="eggNOG" id="COG2329">
    <property type="taxonomic scope" value="Bacteria"/>
</dbReference>
<dbReference type="SUPFAM" id="SSF54909">
    <property type="entry name" value="Dimeric alpha+beta barrel"/>
    <property type="match status" value="1"/>
</dbReference>
<dbReference type="Gene3D" id="3.30.70.100">
    <property type="match status" value="1"/>
</dbReference>
<evidence type="ECO:0000313" key="2">
    <source>
        <dbReference type="Proteomes" id="UP000001937"/>
    </source>
</evidence>
<dbReference type="KEGG" id="fra:Francci3_4517"/>
<dbReference type="InterPro" id="IPR007138">
    <property type="entry name" value="ABM_dom"/>
</dbReference>
<proteinExistence type="predicted"/>